<sequence>MMSGVRIIDGPVTDAQEAMALVHALDYVDIYTASWGPNDDGKSIAGPGPLAKLAFLKGISELCKSFVSNTFANTVTHKLSPPYGALAQGSHGRPITRKTVPLPNKGEIPRVPFMFGQLVPSQQTVAAPTTRNRAAAVIASTYVGGSHLPPTANNIKKELRKIKVVVPEGRGKCRETFQGTSAAAPMAAGVIALLLQANPNLSWRDVQHIIVRNSRLLSKDGWRSLTWQPVKPLHVWSSPAITRKRFILPDQVTTIPLFVDKSYMFHQRVDRLESVTAAINIFHPQCGNLELFLESPSGTISQILTKRLQDDQNRKIPHWEFVSLHFWGETPEGWWILRILNSEGHHKGYVDYFSLKLFGTED</sequence>
<reference evidence="8 9" key="1">
    <citation type="submission" date="2021-06" db="EMBL/GenBank/DDBJ databases">
        <title>Caerostris extrusa draft genome.</title>
        <authorList>
            <person name="Kono N."/>
            <person name="Arakawa K."/>
        </authorList>
    </citation>
    <scope>NUCLEOTIDE SEQUENCE [LARGE SCALE GENOMIC DNA]</scope>
</reference>
<dbReference type="PROSITE" id="PS51829">
    <property type="entry name" value="P_HOMO_B"/>
    <property type="match status" value="1"/>
</dbReference>
<dbReference type="InterPro" id="IPR008979">
    <property type="entry name" value="Galactose-bd-like_sf"/>
</dbReference>
<feature type="domain" description="P/Homo B" evidence="7">
    <location>
        <begin position="230"/>
        <end position="362"/>
    </location>
</feature>
<keyword evidence="5" id="KW-0720">Serine protease</keyword>
<dbReference type="PANTHER" id="PTHR42884:SF14">
    <property type="entry name" value="NEUROENDOCRINE CONVERTASE 1"/>
    <property type="match status" value="1"/>
</dbReference>
<dbReference type="EMBL" id="BPLR01008678">
    <property type="protein sequence ID" value="GIY26400.1"/>
    <property type="molecule type" value="Genomic_DNA"/>
</dbReference>
<dbReference type="GO" id="GO:0004252">
    <property type="term" value="F:serine-type endopeptidase activity"/>
    <property type="evidence" value="ECO:0007669"/>
    <property type="project" value="InterPro"/>
</dbReference>
<dbReference type="Pfam" id="PF01483">
    <property type="entry name" value="P_proprotein"/>
    <property type="match status" value="1"/>
</dbReference>
<dbReference type="InterPro" id="IPR002884">
    <property type="entry name" value="P_dom"/>
</dbReference>
<evidence type="ECO:0000256" key="2">
    <source>
        <dbReference type="ARBA" id="ARBA00022670"/>
    </source>
</evidence>
<evidence type="ECO:0000256" key="4">
    <source>
        <dbReference type="ARBA" id="ARBA00022801"/>
    </source>
</evidence>
<comment type="caution">
    <text evidence="8">The sequence shown here is derived from an EMBL/GenBank/DDBJ whole genome shotgun (WGS) entry which is preliminary data.</text>
</comment>
<dbReference type="Gene3D" id="2.60.120.260">
    <property type="entry name" value="Galactose-binding domain-like"/>
    <property type="match status" value="1"/>
</dbReference>
<proteinExistence type="inferred from homology"/>
<evidence type="ECO:0000256" key="5">
    <source>
        <dbReference type="ARBA" id="ARBA00022825"/>
    </source>
</evidence>
<dbReference type="SUPFAM" id="SSF52743">
    <property type="entry name" value="Subtilisin-like"/>
    <property type="match status" value="1"/>
</dbReference>
<keyword evidence="3" id="KW-0165">Cleavage on pair of basic residues</keyword>
<evidence type="ECO:0000256" key="6">
    <source>
        <dbReference type="PROSITE-ProRule" id="PRU01240"/>
    </source>
</evidence>
<keyword evidence="4" id="KW-0378">Hydrolase</keyword>
<dbReference type="PROSITE" id="PS00138">
    <property type="entry name" value="SUBTILASE_SER"/>
    <property type="match status" value="1"/>
</dbReference>
<dbReference type="GO" id="GO:0005737">
    <property type="term" value="C:cytoplasm"/>
    <property type="evidence" value="ECO:0007669"/>
    <property type="project" value="UniProtKB-ARBA"/>
</dbReference>
<comment type="similarity">
    <text evidence="1">Belongs to the peptidase S8 family. Furin subfamily.</text>
</comment>
<dbReference type="Gene3D" id="3.40.50.200">
    <property type="entry name" value="Peptidase S8/S53 domain"/>
    <property type="match status" value="1"/>
</dbReference>
<accession>A0AAV4RXD1</accession>
<dbReference type="PANTHER" id="PTHR42884">
    <property type="entry name" value="PROPROTEIN CONVERTASE SUBTILISIN/KEXIN-RELATED"/>
    <property type="match status" value="1"/>
</dbReference>
<dbReference type="SUPFAM" id="SSF49785">
    <property type="entry name" value="Galactose-binding domain-like"/>
    <property type="match status" value="1"/>
</dbReference>
<organism evidence="8 9">
    <name type="scientific">Caerostris extrusa</name>
    <name type="common">Bark spider</name>
    <name type="synonym">Caerostris bankana</name>
    <dbReference type="NCBI Taxonomy" id="172846"/>
    <lineage>
        <taxon>Eukaryota</taxon>
        <taxon>Metazoa</taxon>
        <taxon>Ecdysozoa</taxon>
        <taxon>Arthropoda</taxon>
        <taxon>Chelicerata</taxon>
        <taxon>Arachnida</taxon>
        <taxon>Araneae</taxon>
        <taxon>Araneomorphae</taxon>
        <taxon>Entelegynae</taxon>
        <taxon>Araneoidea</taxon>
        <taxon>Araneidae</taxon>
        <taxon>Caerostris</taxon>
    </lineage>
</organism>
<comment type="caution">
    <text evidence="6">Lacks conserved residue(s) required for the propagation of feature annotation.</text>
</comment>
<dbReference type="Proteomes" id="UP001054945">
    <property type="component" value="Unassembled WGS sequence"/>
</dbReference>
<dbReference type="GO" id="GO:0016020">
    <property type="term" value="C:membrane"/>
    <property type="evidence" value="ECO:0007669"/>
    <property type="project" value="TreeGrafter"/>
</dbReference>
<dbReference type="InterPro" id="IPR023828">
    <property type="entry name" value="Peptidase_S8_Ser-AS"/>
</dbReference>
<evidence type="ECO:0000256" key="3">
    <source>
        <dbReference type="ARBA" id="ARBA00022685"/>
    </source>
</evidence>
<keyword evidence="9" id="KW-1185">Reference proteome</keyword>
<dbReference type="InterPro" id="IPR000209">
    <property type="entry name" value="Peptidase_S8/S53_dom"/>
</dbReference>
<evidence type="ECO:0000259" key="7">
    <source>
        <dbReference type="PROSITE" id="PS51829"/>
    </source>
</evidence>
<dbReference type="Pfam" id="PF00082">
    <property type="entry name" value="Peptidase_S8"/>
    <property type="match status" value="1"/>
</dbReference>
<evidence type="ECO:0000256" key="1">
    <source>
        <dbReference type="ARBA" id="ARBA00005325"/>
    </source>
</evidence>
<dbReference type="AlphaFoldDB" id="A0AAV4RXD1"/>
<keyword evidence="2" id="KW-0645">Protease</keyword>
<evidence type="ECO:0000313" key="9">
    <source>
        <dbReference type="Proteomes" id="UP001054945"/>
    </source>
</evidence>
<dbReference type="PROSITE" id="PS51892">
    <property type="entry name" value="SUBTILASE"/>
    <property type="match status" value="1"/>
</dbReference>
<name>A0AAV4RXD1_CAEEX</name>
<protein>
    <recommendedName>
        <fullName evidence="7">P/Homo B domain-containing protein</fullName>
    </recommendedName>
</protein>
<evidence type="ECO:0000313" key="8">
    <source>
        <dbReference type="EMBL" id="GIY26400.1"/>
    </source>
</evidence>
<dbReference type="GO" id="GO:0012505">
    <property type="term" value="C:endomembrane system"/>
    <property type="evidence" value="ECO:0007669"/>
    <property type="project" value="UniProtKB-ARBA"/>
</dbReference>
<gene>
    <name evidence="8" type="primary">PCSK6</name>
    <name evidence="8" type="ORF">CEXT_135812</name>
</gene>
<dbReference type="GO" id="GO:0016485">
    <property type="term" value="P:protein processing"/>
    <property type="evidence" value="ECO:0007669"/>
    <property type="project" value="TreeGrafter"/>
</dbReference>
<dbReference type="InterPro" id="IPR036852">
    <property type="entry name" value="Peptidase_S8/S53_dom_sf"/>
</dbReference>